<dbReference type="Pfam" id="PF13561">
    <property type="entry name" value="adh_short_C2"/>
    <property type="match status" value="1"/>
</dbReference>
<feature type="domain" description="Ketoreductase" evidence="3">
    <location>
        <begin position="13"/>
        <end position="191"/>
    </location>
</feature>
<evidence type="ECO:0000259" key="3">
    <source>
        <dbReference type="SMART" id="SM00822"/>
    </source>
</evidence>
<dbReference type="Gene3D" id="3.40.50.720">
    <property type="entry name" value="NAD(P)-binding Rossmann-like Domain"/>
    <property type="match status" value="1"/>
</dbReference>
<dbReference type="InterPro" id="IPR036291">
    <property type="entry name" value="NAD(P)-bd_dom_sf"/>
</dbReference>
<accession>A0A7I7XH22</accession>
<dbReference type="PROSITE" id="PS00061">
    <property type="entry name" value="ADH_SHORT"/>
    <property type="match status" value="1"/>
</dbReference>
<dbReference type="PANTHER" id="PTHR43639">
    <property type="entry name" value="OXIDOREDUCTASE, SHORT-CHAIN DEHYDROGENASE/REDUCTASE FAMILY (AFU_ORTHOLOGUE AFUA_5G02870)"/>
    <property type="match status" value="1"/>
</dbReference>
<dbReference type="PRINTS" id="PR00081">
    <property type="entry name" value="GDHRDH"/>
</dbReference>
<dbReference type="EMBL" id="AP022610">
    <property type="protein sequence ID" value="BBZ28489.1"/>
    <property type="molecule type" value="Genomic_DNA"/>
</dbReference>
<evidence type="ECO:0000313" key="5">
    <source>
        <dbReference type="Proteomes" id="UP000466517"/>
    </source>
</evidence>
<keyword evidence="5" id="KW-1185">Reference proteome</keyword>
<evidence type="ECO:0000313" key="4">
    <source>
        <dbReference type="EMBL" id="BBZ28489.1"/>
    </source>
</evidence>
<evidence type="ECO:0000256" key="2">
    <source>
        <dbReference type="ARBA" id="ARBA00023002"/>
    </source>
</evidence>
<proteinExistence type="inferred from homology"/>
<dbReference type="Proteomes" id="UP000466517">
    <property type="component" value="Chromosome"/>
</dbReference>
<name>A0A7I7XH22_9MYCO</name>
<dbReference type="AlphaFoldDB" id="A0A7I7XH22"/>
<reference evidence="4 5" key="1">
    <citation type="journal article" date="2019" name="Emerg. Microbes Infect.">
        <title>Comprehensive subspecies identification of 175 nontuberculous mycobacteria species based on 7547 genomic profiles.</title>
        <authorList>
            <person name="Matsumoto Y."/>
            <person name="Kinjo T."/>
            <person name="Motooka D."/>
            <person name="Nabeya D."/>
            <person name="Jung N."/>
            <person name="Uechi K."/>
            <person name="Horii T."/>
            <person name="Iida T."/>
            <person name="Fujita J."/>
            <person name="Nakamura S."/>
        </authorList>
    </citation>
    <scope>NUCLEOTIDE SEQUENCE [LARGE SCALE GENOMIC DNA]</scope>
    <source>
        <strain evidence="4 5">JCM 13574</strain>
    </source>
</reference>
<dbReference type="PANTHER" id="PTHR43639:SF1">
    <property type="entry name" value="SHORT-CHAIN DEHYDROGENASE_REDUCTASE FAMILY PROTEIN"/>
    <property type="match status" value="1"/>
</dbReference>
<dbReference type="InterPro" id="IPR057326">
    <property type="entry name" value="KR_dom"/>
</dbReference>
<dbReference type="InterPro" id="IPR002347">
    <property type="entry name" value="SDR_fam"/>
</dbReference>
<keyword evidence="2" id="KW-0560">Oxidoreductase</keyword>
<dbReference type="InterPro" id="IPR020904">
    <property type="entry name" value="Sc_DH/Rdtase_CS"/>
</dbReference>
<dbReference type="RefSeq" id="WP_163738013.1">
    <property type="nucleotide sequence ID" value="NZ_AP022610.1"/>
</dbReference>
<gene>
    <name evidence="4" type="ORF">MMAD_27840</name>
</gene>
<dbReference type="KEGG" id="mmag:MMAD_27840"/>
<dbReference type="GO" id="GO:0016491">
    <property type="term" value="F:oxidoreductase activity"/>
    <property type="evidence" value="ECO:0007669"/>
    <property type="project" value="UniProtKB-KW"/>
</dbReference>
<evidence type="ECO:0000256" key="1">
    <source>
        <dbReference type="ARBA" id="ARBA00006484"/>
    </source>
</evidence>
<protein>
    <submittedName>
        <fullName evidence="4">3-ketoacyl-ACP reductase</fullName>
    </submittedName>
</protein>
<dbReference type="FunFam" id="3.40.50.720:FF:000084">
    <property type="entry name" value="Short-chain dehydrogenase reductase"/>
    <property type="match status" value="1"/>
</dbReference>
<dbReference type="SUPFAM" id="SSF51735">
    <property type="entry name" value="NAD(P)-binding Rossmann-fold domains"/>
    <property type="match status" value="1"/>
</dbReference>
<dbReference type="SMART" id="SM00822">
    <property type="entry name" value="PKS_KR"/>
    <property type="match status" value="1"/>
</dbReference>
<sequence length="261" mass="26565">MTTQISAARLGGKVALITGGSRGIGAAVTRRLAAEGAAVAINYRSDAEAAQALVDEIAGGGGRAVALPADVSDPAQSRSVVGDVVDQFGALHLLASNAGIEHFGPLASLTMDDFDRIFHTNVAGQLFVTQAAVAAMTDGGRIVLTSSISARIAVHHHTLYGASKAAVNAMVLNLAPELAEAGIAINAIAPGGTATDMAAEHAKSYTHPELADVDPDKVMKSMNSLRRLADPQEIAAAVAFLLSEDASYLTGSVLDASGGWI</sequence>
<organism evidence="4 5">
    <name type="scientific">Mycolicibacterium madagascariense</name>
    <dbReference type="NCBI Taxonomy" id="212765"/>
    <lineage>
        <taxon>Bacteria</taxon>
        <taxon>Bacillati</taxon>
        <taxon>Actinomycetota</taxon>
        <taxon>Actinomycetes</taxon>
        <taxon>Mycobacteriales</taxon>
        <taxon>Mycobacteriaceae</taxon>
        <taxon>Mycolicibacterium</taxon>
    </lineage>
</organism>
<dbReference type="PRINTS" id="PR00080">
    <property type="entry name" value="SDRFAMILY"/>
</dbReference>
<comment type="similarity">
    <text evidence="1">Belongs to the short-chain dehydrogenases/reductases (SDR) family.</text>
</comment>